<feature type="region of interest" description="Disordered" evidence="5">
    <location>
        <begin position="16"/>
        <end position="56"/>
    </location>
</feature>
<dbReference type="OrthoDB" id="5376590at2759"/>
<dbReference type="GO" id="GO:0042372">
    <property type="term" value="P:phylloquinone biosynthetic process"/>
    <property type="evidence" value="ECO:0007669"/>
    <property type="project" value="TreeGrafter"/>
</dbReference>
<dbReference type="PANTHER" id="PTHR42913:SF4">
    <property type="entry name" value="ALTERNATIVE NAD(P)H-UBIQUINONE OXIDOREDUCTASE C1, CHLOROPLASTIC_MITOCHONDRIAL"/>
    <property type="match status" value="1"/>
</dbReference>
<dbReference type="Proteomes" id="UP000236333">
    <property type="component" value="Unassembled WGS sequence"/>
</dbReference>
<comment type="cofactor">
    <cofactor evidence="1">
        <name>FAD</name>
        <dbReference type="ChEBI" id="CHEBI:57692"/>
    </cofactor>
</comment>
<keyword evidence="2" id="KW-0285">Flavoprotein</keyword>
<evidence type="ECO:0000256" key="4">
    <source>
        <dbReference type="ARBA" id="ARBA00023002"/>
    </source>
</evidence>
<dbReference type="Gene3D" id="3.50.50.100">
    <property type="match status" value="1"/>
</dbReference>
<comment type="caution">
    <text evidence="6">The sequence shown here is derived from an EMBL/GenBank/DDBJ whole genome shotgun (WGS) entry which is preliminary data.</text>
</comment>
<dbReference type="InterPro" id="IPR036188">
    <property type="entry name" value="FAD/NAD-bd_sf"/>
</dbReference>
<evidence type="ECO:0000256" key="1">
    <source>
        <dbReference type="ARBA" id="ARBA00001974"/>
    </source>
</evidence>
<evidence type="ECO:0000256" key="3">
    <source>
        <dbReference type="ARBA" id="ARBA00022827"/>
    </source>
</evidence>
<evidence type="ECO:0000313" key="6">
    <source>
        <dbReference type="EMBL" id="PNH02342.1"/>
    </source>
</evidence>
<dbReference type="AlphaFoldDB" id="A0A2J7ZQ11"/>
<proteinExistence type="predicted"/>
<protein>
    <submittedName>
        <fullName evidence="6">NADH dehydrogenase C1, chloroplastic/mitochondrial</fullName>
    </submittedName>
</protein>
<gene>
    <name evidence="6" type="ORF">TSOC_011683</name>
</gene>
<keyword evidence="3" id="KW-0274">FAD</keyword>
<dbReference type="PANTHER" id="PTHR42913">
    <property type="entry name" value="APOPTOSIS-INDUCING FACTOR 1"/>
    <property type="match status" value="1"/>
</dbReference>
<keyword evidence="7" id="KW-1185">Reference proteome</keyword>
<dbReference type="GO" id="GO:0003955">
    <property type="term" value="F:NAD(P)H dehydrogenase (quinone) activity"/>
    <property type="evidence" value="ECO:0007669"/>
    <property type="project" value="TreeGrafter"/>
</dbReference>
<sequence length="133" mass="13937">MRRLLGRTMGGTWSVAAPSVRGGAGAEPGARLLKSPGVRAAATDGHSSSSTSTGPAPRVVVLGGGFGGLYAAVRLEQLMWPRGMKPQVTLVDQSDRFVFKPLLYELLNGGASEEEVAPPFGQLLAPYAVRFVQ</sequence>
<reference evidence="6 7" key="1">
    <citation type="journal article" date="2017" name="Mol. Biol. Evol.">
        <title>The 4-celled Tetrabaena socialis nuclear genome reveals the essential components for genetic control of cell number at the origin of multicellularity in the volvocine lineage.</title>
        <authorList>
            <person name="Featherston J."/>
            <person name="Arakaki Y."/>
            <person name="Hanschen E.R."/>
            <person name="Ferris P.J."/>
            <person name="Michod R.E."/>
            <person name="Olson B.J.S.C."/>
            <person name="Nozaki H."/>
            <person name="Durand P.M."/>
        </authorList>
    </citation>
    <scope>NUCLEOTIDE SEQUENCE [LARGE SCALE GENOMIC DNA]</scope>
    <source>
        <strain evidence="6 7">NIES-571</strain>
    </source>
</reference>
<organism evidence="6 7">
    <name type="scientific">Tetrabaena socialis</name>
    <dbReference type="NCBI Taxonomy" id="47790"/>
    <lineage>
        <taxon>Eukaryota</taxon>
        <taxon>Viridiplantae</taxon>
        <taxon>Chlorophyta</taxon>
        <taxon>core chlorophytes</taxon>
        <taxon>Chlorophyceae</taxon>
        <taxon>CS clade</taxon>
        <taxon>Chlamydomonadales</taxon>
        <taxon>Tetrabaenaceae</taxon>
        <taxon>Tetrabaena</taxon>
    </lineage>
</organism>
<dbReference type="SUPFAM" id="SSF51905">
    <property type="entry name" value="FAD/NAD(P)-binding domain"/>
    <property type="match status" value="1"/>
</dbReference>
<name>A0A2J7ZQ11_9CHLO</name>
<evidence type="ECO:0000313" key="7">
    <source>
        <dbReference type="Proteomes" id="UP000236333"/>
    </source>
</evidence>
<evidence type="ECO:0000256" key="2">
    <source>
        <dbReference type="ARBA" id="ARBA00022630"/>
    </source>
</evidence>
<evidence type="ECO:0000256" key="5">
    <source>
        <dbReference type="SAM" id="MobiDB-lite"/>
    </source>
</evidence>
<dbReference type="GO" id="GO:0019646">
    <property type="term" value="P:aerobic electron transport chain"/>
    <property type="evidence" value="ECO:0007669"/>
    <property type="project" value="TreeGrafter"/>
</dbReference>
<dbReference type="EMBL" id="PGGS01000672">
    <property type="protein sequence ID" value="PNH02342.1"/>
    <property type="molecule type" value="Genomic_DNA"/>
</dbReference>
<dbReference type="InterPro" id="IPR051169">
    <property type="entry name" value="NADH-Q_oxidoreductase"/>
</dbReference>
<keyword evidence="4" id="KW-0560">Oxidoreductase</keyword>
<dbReference type="GO" id="GO:0009507">
    <property type="term" value="C:chloroplast"/>
    <property type="evidence" value="ECO:0007669"/>
    <property type="project" value="TreeGrafter"/>
</dbReference>
<feature type="non-terminal residue" evidence="6">
    <location>
        <position position="133"/>
    </location>
</feature>
<accession>A0A2J7ZQ11</accession>